<dbReference type="InterPro" id="IPR002919">
    <property type="entry name" value="TIL_dom"/>
</dbReference>
<dbReference type="InterPro" id="IPR036056">
    <property type="entry name" value="Fibrinogen-like_C"/>
</dbReference>
<protein>
    <submittedName>
        <fullName evidence="3">Angiopoietin-related protein 7</fullName>
    </submittedName>
</protein>
<dbReference type="Gene3D" id="2.10.25.10">
    <property type="entry name" value="Laminin"/>
    <property type="match status" value="2"/>
</dbReference>
<dbReference type="Pfam" id="PF12714">
    <property type="entry name" value="TILa"/>
    <property type="match status" value="1"/>
</dbReference>
<dbReference type="SUPFAM" id="SSF56496">
    <property type="entry name" value="Fibrinogen C-terminal domain-like"/>
    <property type="match status" value="2"/>
</dbReference>
<gene>
    <name evidence="3" type="ORF">HOLleu_26563</name>
</gene>
<dbReference type="InterPro" id="IPR014716">
    <property type="entry name" value="Fibrinogen_a/b/g_C_1"/>
</dbReference>
<dbReference type="OrthoDB" id="10395518at2759"/>
<dbReference type="InterPro" id="IPR002181">
    <property type="entry name" value="Fibrinogen_a/b/g_C_dom"/>
</dbReference>
<dbReference type="PROSITE" id="PS01186">
    <property type="entry name" value="EGF_2"/>
    <property type="match status" value="1"/>
</dbReference>
<dbReference type="Gene3D" id="3.90.215.10">
    <property type="entry name" value="Gamma Fibrinogen, chain A, domain 1"/>
    <property type="match status" value="2"/>
</dbReference>
<feature type="domain" description="Fibrinogen C-terminal" evidence="2">
    <location>
        <begin position="48"/>
        <end position="185"/>
    </location>
</feature>
<organism evidence="3 4">
    <name type="scientific">Holothuria leucospilota</name>
    <name type="common">Black long sea cucumber</name>
    <name type="synonym">Mertensiothuria leucospilota</name>
    <dbReference type="NCBI Taxonomy" id="206669"/>
    <lineage>
        <taxon>Eukaryota</taxon>
        <taxon>Metazoa</taxon>
        <taxon>Echinodermata</taxon>
        <taxon>Eleutherozoa</taxon>
        <taxon>Echinozoa</taxon>
        <taxon>Holothuroidea</taxon>
        <taxon>Aspidochirotacea</taxon>
        <taxon>Aspidochirotida</taxon>
        <taxon>Holothuriidae</taxon>
        <taxon>Holothuria</taxon>
    </lineage>
</organism>
<dbReference type="CDD" id="cd19941">
    <property type="entry name" value="TIL"/>
    <property type="match status" value="1"/>
</dbReference>
<dbReference type="PANTHER" id="PTHR19143">
    <property type="entry name" value="FIBRINOGEN/TENASCIN/ANGIOPOEITIN"/>
    <property type="match status" value="1"/>
</dbReference>
<dbReference type="InterPro" id="IPR000742">
    <property type="entry name" value="EGF"/>
</dbReference>
<name>A0A9Q1BPB8_HOLLE</name>
<dbReference type="InterPro" id="IPR050373">
    <property type="entry name" value="Fibrinogen_C-term_domain"/>
</dbReference>
<reference evidence="3" key="1">
    <citation type="submission" date="2021-10" db="EMBL/GenBank/DDBJ databases">
        <title>Tropical sea cucumber genome reveals ecological adaptation and Cuvierian tubules defense mechanism.</title>
        <authorList>
            <person name="Chen T."/>
        </authorList>
    </citation>
    <scope>NUCLEOTIDE SEQUENCE</scope>
    <source>
        <strain evidence="3">Nanhai2018</strain>
        <tissue evidence="3">Muscle</tissue>
    </source>
</reference>
<dbReference type="AlphaFoldDB" id="A0A9Q1BPB8"/>
<dbReference type="SUPFAM" id="SSF57567">
    <property type="entry name" value="Serine protease inhibitors"/>
    <property type="match status" value="1"/>
</dbReference>
<evidence type="ECO:0000256" key="1">
    <source>
        <dbReference type="SAM" id="SignalP"/>
    </source>
</evidence>
<dbReference type="CDD" id="cd00087">
    <property type="entry name" value="FReD"/>
    <property type="match status" value="1"/>
</dbReference>
<dbReference type="InterPro" id="IPR025615">
    <property type="entry name" value="TILa_dom"/>
</dbReference>
<feature type="signal peptide" evidence="1">
    <location>
        <begin position="1"/>
        <end position="29"/>
    </location>
</feature>
<evidence type="ECO:0000313" key="4">
    <source>
        <dbReference type="Proteomes" id="UP001152320"/>
    </source>
</evidence>
<dbReference type="EMBL" id="JAIZAY010000013">
    <property type="protein sequence ID" value="KAJ8030219.1"/>
    <property type="molecule type" value="Genomic_DNA"/>
</dbReference>
<dbReference type="Pfam" id="PF01826">
    <property type="entry name" value="TIL"/>
    <property type="match status" value="1"/>
</dbReference>
<keyword evidence="4" id="KW-1185">Reference proteome</keyword>
<dbReference type="SMART" id="SM00186">
    <property type="entry name" value="FBG"/>
    <property type="match status" value="2"/>
</dbReference>
<proteinExistence type="predicted"/>
<dbReference type="Proteomes" id="UP001152320">
    <property type="component" value="Chromosome 13"/>
</dbReference>
<keyword evidence="1" id="KW-0732">Signal</keyword>
<comment type="caution">
    <text evidence="3">The sequence shown here is derived from an EMBL/GenBank/DDBJ whole genome shotgun (WGS) entry which is preliminary data.</text>
</comment>
<dbReference type="NCBIfam" id="NF040941">
    <property type="entry name" value="GGGWT_bact"/>
    <property type="match status" value="1"/>
</dbReference>
<dbReference type="Pfam" id="PF00147">
    <property type="entry name" value="Fibrinogen_C"/>
    <property type="match status" value="2"/>
</dbReference>
<sequence>MMGSLSLLPVQLYLFCALAIVFSSSRSHAQQGASGIEEDNNQRSYFFYQRPEYPRDCKDIHSECSSSNSSGVFVIKPDGYPEPFEVYCRNDFQLGGWTVIQRRINSSFDFNRDWQEYKNGFGFLSTEFWLGNEKLSYMTNQAKYELRIDIELSNGTSLFATYDAFRISDEWSQYRLVSVGNFLGNTDISCPPNMIFGNCSCQPSCDDPTGLNNCNDDCIGSVETCVCSSGFLMKDGKCVLPSECGCFLTQANAVLVAGETHVNEDCSEKCTCEDGELSCNSNYGCDSNAVCGVQDGVRDCYCNAGYEGDGETCTVIYTDCYDAYQDRKRQNGVYTILPTGWPRGPFNVSCDMTGGGWTIFQRRIDGVTNFYRNWIEYQHGFGSVEDGNDFWLGNEQLHYLTNQPEKSYKLRVDIVDSGGTSRYSEYTTFETGDNSTKYRLSVGGHSGNSYDGMSYSNGKSFSTHDEDNDACSYHHCATGHRGAWWYTNTWCNACYTSYRYCYYFETRSSCNNICTLSNLNGNYNGGNGQNINWYDYYYCNLRSAEMKIRPSSV</sequence>
<feature type="domain" description="Fibrinogen C-terminal" evidence="2">
    <location>
        <begin position="311"/>
        <end position="552"/>
    </location>
</feature>
<feature type="chain" id="PRO_5040310374" evidence="1">
    <location>
        <begin position="30"/>
        <end position="553"/>
    </location>
</feature>
<accession>A0A9Q1BPB8</accession>
<dbReference type="PROSITE" id="PS51406">
    <property type="entry name" value="FIBRINOGEN_C_2"/>
    <property type="match status" value="2"/>
</dbReference>
<evidence type="ECO:0000313" key="3">
    <source>
        <dbReference type="EMBL" id="KAJ8030219.1"/>
    </source>
</evidence>
<dbReference type="InterPro" id="IPR036084">
    <property type="entry name" value="Ser_inhib-like_sf"/>
</dbReference>
<evidence type="ECO:0000259" key="2">
    <source>
        <dbReference type="PROSITE" id="PS51406"/>
    </source>
</evidence>